<evidence type="ECO:0000313" key="12">
    <source>
        <dbReference type="Proteomes" id="UP001168579"/>
    </source>
</evidence>
<dbReference type="PANTHER" id="PTHR11920">
    <property type="entry name" value="GUANYLYL CYCLASE"/>
    <property type="match status" value="1"/>
</dbReference>
<evidence type="ECO:0000256" key="1">
    <source>
        <dbReference type="ARBA" id="ARBA00004370"/>
    </source>
</evidence>
<feature type="repeat" description="TPR" evidence="7">
    <location>
        <begin position="241"/>
        <end position="274"/>
    </location>
</feature>
<dbReference type="InterPro" id="IPR019734">
    <property type="entry name" value="TPR_rpt"/>
</dbReference>
<organism evidence="11 12">
    <name type="scientific">Maribacter confluentis</name>
    <dbReference type="NCBI Taxonomy" id="1656093"/>
    <lineage>
        <taxon>Bacteria</taxon>
        <taxon>Pseudomonadati</taxon>
        <taxon>Bacteroidota</taxon>
        <taxon>Flavobacteriia</taxon>
        <taxon>Flavobacteriales</taxon>
        <taxon>Flavobacteriaceae</taxon>
        <taxon>Maribacter</taxon>
    </lineage>
</organism>
<reference evidence="11" key="2">
    <citation type="submission" date="2023-06" db="EMBL/GenBank/DDBJ databases">
        <authorList>
            <person name="Lucena T."/>
            <person name="Sun Q."/>
        </authorList>
    </citation>
    <scope>NUCLEOTIDE SEQUENCE</scope>
    <source>
        <strain evidence="11">CECT 8869</strain>
    </source>
</reference>
<dbReference type="Gene3D" id="1.25.40.10">
    <property type="entry name" value="Tetratricopeptide repeat domain"/>
    <property type="match status" value="2"/>
</dbReference>
<gene>
    <name evidence="11" type="ORF">Q2T41_02070</name>
</gene>
<evidence type="ECO:0000259" key="10">
    <source>
        <dbReference type="PROSITE" id="PS50125"/>
    </source>
</evidence>
<evidence type="ECO:0000256" key="5">
    <source>
        <dbReference type="ARBA" id="ARBA00023136"/>
    </source>
</evidence>
<name>A0ABT8RKE3_9FLAO</name>
<reference evidence="11" key="1">
    <citation type="journal article" date="2014" name="Int. J. Syst. Evol. Microbiol.">
        <title>Complete genome of a new Firmicutes species belonging to the dominant human colonic microbiota ('Ruminococcus bicirculans') reveals two chromosomes and a selective capacity to utilize plant glucans.</title>
        <authorList>
            <consortium name="NISC Comparative Sequencing Program"/>
            <person name="Wegmann U."/>
            <person name="Louis P."/>
            <person name="Goesmann A."/>
            <person name="Henrissat B."/>
            <person name="Duncan S.H."/>
            <person name="Flint H.J."/>
        </authorList>
    </citation>
    <scope>NUCLEOTIDE SEQUENCE</scope>
    <source>
        <strain evidence="11">CECT 8869</strain>
    </source>
</reference>
<dbReference type="InterPro" id="IPR018297">
    <property type="entry name" value="A/G_cyclase_CS"/>
</dbReference>
<feature type="repeat" description="TPR" evidence="7">
    <location>
        <begin position="201"/>
        <end position="234"/>
    </location>
</feature>
<evidence type="ECO:0000256" key="7">
    <source>
        <dbReference type="PROSITE-ProRule" id="PRU00339"/>
    </source>
</evidence>
<evidence type="ECO:0000256" key="9">
    <source>
        <dbReference type="SAM" id="Phobius"/>
    </source>
</evidence>
<dbReference type="Proteomes" id="UP001168579">
    <property type="component" value="Unassembled WGS sequence"/>
</dbReference>
<dbReference type="EMBL" id="JAUKUC010000001">
    <property type="protein sequence ID" value="MDO1511451.1"/>
    <property type="molecule type" value="Genomic_DNA"/>
</dbReference>
<protein>
    <submittedName>
        <fullName evidence="11">Adenylate/guanylate cyclase domain-containing protein</fullName>
    </submittedName>
</protein>
<keyword evidence="6 8" id="KW-0456">Lyase</keyword>
<dbReference type="Pfam" id="PF13181">
    <property type="entry name" value="TPR_8"/>
    <property type="match status" value="1"/>
</dbReference>
<keyword evidence="3" id="KW-0547">Nucleotide-binding</keyword>
<dbReference type="Pfam" id="PF13424">
    <property type="entry name" value="TPR_12"/>
    <property type="match status" value="2"/>
</dbReference>
<dbReference type="InterPro" id="IPR001054">
    <property type="entry name" value="A/G_cyclase"/>
</dbReference>
<keyword evidence="4 9" id="KW-1133">Transmembrane helix</keyword>
<dbReference type="PROSITE" id="PS50005">
    <property type="entry name" value="TPR"/>
    <property type="match status" value="5"/>
</dbReference>
<dbReference type="Pfam" id="PF00211">
    <property type="entry name" value="Guanylate_cyc"/>
    <property type="match status" value="1"/>
</dbReference>
<dbReference type="PROSITE" id="PS00452">
    <property type="entry name" value="GUANYLATE_CYCLASE_1"/>
    <property type="match status" value="1"/>
</dbReference>
<dbReference type="PANTHER" id="PTHR11920:SF335">
    <property type="entry name" value="GUANYLATE CYCLASE"/>
    <property type="match status" value="1"/>
</dbReference>
<keyword evidence="5 9" id="KW-0472">Membrane</keyword>
<dbReference type="InterPro" id="IPR050401">
    <property type="entry name" value="Cyclic_nucleotide_synthase"/>
</dbReference>
<keyword evidence="12" id="KW-1185">Reference proteome</keyword>
<feature type="domain" description="Guanylate cyclase" evidence="10">
    <location>
        <begin position="470"/>
        <end position="601"/>
    </location>
</feature>
<comment type="caution">
    <text evidence="11">The sequence shown here is derived from an EMBL/GenBank/DDBJ whole genome shotgun (WGS) entry which is preliminary data.</text>
</comment>
<dbReference type="InterPro" id="IPR011990">
    <property type="entry name" value="TPR-like_helical_dom_sf"/>
</dbReference>
<sequence length="653" mass="73815">MKKVRFIFFLICLQSSVYSQTELDSLYQIWNNEKLNDSIRAQAYNDYIYDGFYASQPDSALILLKELYQFTKKTKNDQGLIEALTLKGYLQFRMGDYTNALVSYDEGLELAEKINDKLGTADILIKIGYIYHDNEDVVNALVYYQKSLKIYEAENDLNGKGSIYNEFGSIYLSKDEFDKALEYYKKSIAINNELNDEDSNSSMYINIGNLYLAKEEFEPALEYYEKGLKIEKKKNDKLGIAAGLSGIGTVYLEQGETEKALDFLQKSFDISESINDIQGGANSLLTISDIYLDKKNYLMAISLCKKSLEMTQKVGDLGGQEFACECLYEAYRALNNNKEALIYHEKMILISDSIKTEDLAIKLQQIEFAKKVMADSLVQIEKDMAVQLQHKAEVQRKDKNRNLAIGVGSICFLLALGFFSRWHYVKKSKDILKKEKDRSESLLLNILPAEIAEELKEKGEAQARDFDLVSILFTDFKGFTEMSAELSAAELIGEINHCFKAFDLICEKYKIEKIKTIGDAYMAAGGLPIPSTDSVQNTVLAALEMQSFMTKRFSDLETTDGFTFEMRLGIHTGPVVAGIVGVKKFQYDIWGDTVNTAARIESSGAVGQVNISQSTYELLKDNNQFNFTHRGKIQAKGKGKIDMYFVTPKDSGD</sequence>
<evidence type="ECO:0000256" key="2">
    <source>
        <dbReference type="ARBA" id="ARBA00022692"/>
    </source>
</evidence>
<dbReference type="PROSITE" id="PS50293">
    <property type="entry name" value="TPR_REGION"/>
    <property type="match status" value="1"/>
</dbReference>
<dbReference type="InterPro" id="IPR029787">
    <property type="entry name" value="Nucleotide_cyclase"/>
</dbReference>
<proteinExistence type="inferred from homology"/>
<feature type="repeat" description="TPR" evidence="7">
    <location>
        <begin position="121"/>
        <end position="154"/>
    </location>
</feature>
<accession>A0ABT8RKE3</accession>
<dbReference type="Gene3D" id="3.30.70.1230">
    <property type="entry name" value="Nucleotide cyclase"/>
    <property type="match status" value="1"/>
</dbReference>
<feature type="transmembrane region" description="Helical" evidence="9">
    <location>
        <begin position="403"/>
        <end position="424"/>
    </location>
</feature>
<comment type="similarity">
    <text evidence="8">Belongs to the adenylyl cyclase class-4/guanylyl cyclase family.</text>
</comment>
<evidence type="ECO:0000256" key="6">
    <source>
        <dbReference type="ARBA" id="ARBA00023239"/>
    </source>
</evidence>
<evidence type="ECO:0000256" key="4">
    <source>
        <dbReference type="ARBA" id="ARBA00022989"/>
    </source>
</evidence>
<dbReference type="SMART" id="SM00028">
    <property type="entry name" value="TPR"/>
    <property type="match status" value="6"/>
</dbReference>
<dbReference type="RefSeq" id="WP_304434723.1">
    <property type="nucleotide sequence ID" value="NZ_JAUKUC010000001.1"/>
</dbReference>
<dbReference type="PROSITE" id="PS50125">
    <property type="entry name" value="GUANYLATE_CYCLASE_2"/>
    <property type="match status" value="1"/>
</dbReference>
<evidence type="ECO:0000313" key="11">
    <source>
        <dbReference type="EMBL" id="MDO1511451.1"/>
    </source>
</evidence>
<evidence type="ECO:0000256" key="3">
    <source>
        <dbReference type="ARBA" id="ARBA00022741"/>
    </source>
</evidence>
<dbReference type="SMART" id="SM00044">
    <property type="entry name" value="CYCc"/>
    <property type="match status" value="1"/>
</dbReference>
<dbReference type="CDD" id="cd07302">
    <property type="entry name" value="CHD"/>
    <property type="match status" value="1"/>
</dbReference>
<feature type="repeat" description="TPR" evidence="7">
    <location>
        <begin position="81"/>
        <end position="114"/>
    </location>
</feature>
<comment type="subcellular location">
    <subcellularLocation>
        <location evidence="1">Membrane</location>
    </subcellularLocation>
</comment>
<dbReference type="SUPFAM" id="SSF55073">
    <property type="entry name" value="Nucleotide cyclase"/>
    <property type="match status" value="1"/>
</dbReference>
<keyword evidence="2 9" id="KW-0812">Transmembrane</keyword>
<keyword evidence="7" id="KW-0802">TPR repeat</keyword>
<feature type="repeat" description="TPR" evidence="7">
    <location>
        <begin position="161"/>
        <end position="194"/>
    </location>
</feature>
<evidence type="ECO:0000256" key="8">
    <source>
        <dbReference type="RuleBase" id="RU000405"/>
    </source>
</evidence>
<dbReference type="SUPFAM" id="SSF48452">
    <property type="entry name" value="TPR-like"/>
    <property type="match status" value="2"/>
</dbReference>